<reference evidence="2 3" key="1">
    <citation type="submission" date="2019-08" db="EMBL/GenBank/DDBJ databases">
        <title>Genome of Psychroserpens burtonensis ACAM 167.</title>
        <authorList>
            <person name="Bowman J.P."/>
        </authorList>
    </citation>
    <scope>NUCLEOTIDE SEQUENCE [LARGE SCALE GENOMIC DNA]</scope>
    <source>
        <strain evidence="2 3">ACAM 167</strain>
    </source>
</reference>
<gene>
    <name evidence="2" type="ORF">ES692_07915</name>
</gene>
<comment type="caution">
    <text evidence="2">The sequence shown here is derived from an EMBL/GenBank/DDBJ whole genome shotgun (WGS) entry which is preliminary data.</text>
</comment>
<dbReference type="OrthoDB" id="1135037at2"/>
<feature type="transmembrane region" description="Helical" evidence="1">
    <location>
        <begin position="97"/>
        <end position="114"/>
    </location>
</feature>
<feature type="transmembrane region" description="Helical" evidence="1">
    <location>
        <begin position="50"/>
        <end position="70"/>
    </location>
</feature>
<keyword evidence="1" id="KW-0472">Membrane</keyword>
<name>A0A5C7B737_9FLAO</name>
<protein>
    <submittedName>
        <fullName evidence="2">DUF2975 domain-containing protein</fullName>
    </submittedName>
</protein>
<keyword evidence="1" id="KW-0812">Transmembrane</keyword>
<keyword evidence="3" id="KW-1185">Reference proteome</keyword>
<dbReference type="RefSeq" id="WP_084142237.1">
    <property type="nucleotide sequence ID" value="NZ_VOSB01000010.1"/>
</dbReference>
<keyword evidence="1" id="KW-1133">Transmembrane helix</keyword>
<sequence>MKKIKFLDGFVLVLIVIYFIQFMANFYLVVYPPDFMNFPKGHELHFVFGYYTQFVSLAFSVISFTGLFFVKSGLGEIIRSGFFNSKSATKFKTAGKLFLVSGFLNMVFNMVLLLRSEEILFLGETGQSSLLVIIGFSLYIISDILENGNLLKQENDLTI</sequence>
<organism evidence="2 3">
    <name type="scientific">Psychroserpens burtonensis</name>
    <dbReference type="NCBI Taxonomy" id="49278"/>
    <lineage>
        <taxon>Bacteria</taxon>
        <taxon>Pseudomonadati</taxon>
        <taxon>Bacteroidota</taxon>
        <taxon>Flavobacteriia</taxon>
        <taxon>Flavobacteriales</taxon>
        <taxon>Flavobacteriaceae</taxon>
        <taxon>Psychroserpens</taxon>
    </lineage>
</organism>
<accession>A0A5C7B737</accession>
<proteinExistence type="predicted"/>
<dbReference type="STRING" id="1123037.GCA_000425305_00274"/>
<dbReference type="Proteomes" id="UP000321938">
    <property type="component" value="Unassembled WGS sequence"/>
</dbReference>
<evidence type="ECO:0000313" key="2">
    <source>
        <dbReference type="EMBL" id="TXE17815.1"/>
    </source>
</evidence>
<dbReference type="AlphaFoldDB" id="A0A5C7B737"/>
<evidence type="ECO:0000313" key="3">
    <source>
        <dbReference type="Proteomes" id="UP000321938"/>
    </source>
</evidence>
<feature type="transmembrane region" description="Helical" evidence="1">
    <location>
        <begin position="7"/>
        <end position="30"/>
    </location>
</feature>
<evidence type="ECO:0000256" key="1">
    <source>
        <dbReference type="SAM" id="Phobius"/>
    </source>
</evidence>
<feature type="transmembrane region" description="Helical" evidence="1">
    <location>
        <begin position="126"/>
        <end position="145"/>
    </location>
</feature>
<dbReference type="EMBL" id="VOSB01000010">
    <property type="protein sequence ID" value="TXE17815.1"/>
    <property type="molecule type" value="Genomic_DNA"/>
</dbReference>